<dbReference type="PROSITE" id="PS51228">
    <property type="entry name" value="ACB_2"/>
    <property type="match status" value="1"/>
</dbReference>
<dbReference type="GO" id="GO:0000139">
    <property type="term" value="C:Golgi membrane"/>
    <property type="evidence" value="ECO:0007669"/>
    <property type="project" value="TreeGrafter"/>
</dbReference>
<dbReference type="InterPro" id="IPR009038">
    <property type="entry name" value="GOLD_dom"/>
</dbReference>
<dbReference type="FunFam" id="1.20.80.10:FF:000017">
    <property type="entry name" value="Golgi resident protein GCP60"/>
    <property type="match status" value="1"/>
</dbReference>
<feature type="compositionally biased region" description="Polar residues" evidence="3">
    <location>
        <begin position="265"/>
        <end position="274"/>
    </location>
</feature>
<feature type="compositionally biased region" description="Low complexity" evidence="3">
    <location>
        <begin position="769"/>
        <end position="784"/>
    </location>
</feature>
<keyword evidence="6" id="KW-1185">Reference proteome</keyword>
<dbReference type="PANTHER" id="PTHR22973:SF12">
    <property type="entry name" value="LD35087P"/>
    <property type="match status" value="1"/>
</dbReference>
<feature type="domain" description="ACB" evidence="5">
    <location>
        <begin position="41"/>
        <end position="132"/>
    </location>
</feature>
<dbReference type="InterPro" id="IPR014352">
    <property type="entry name" value="FERM/acyl-CoA-bd_prot_sf"/>
</dbReference>
<dbReference type="Pfam" id="PF13897">
    <property type="entry name" value="GOLD_2"/>
    <property type="match status" value="1"/>
</dbReference>
<dbReference type="Gene3D" id="2.60.120.680">
    <property type="entry name" value="GOLD domain"/>
    <property type="match status" value="1"/>
</dbReference>
<feature type="compositionally biased region" description="Polar residues" evidence="3">
    <location>
        <begin position="575"/>
        <end position="586"/>
    </location>
</feature>
<feature type="compositionally biased region" description="Polar residues" evidence="3">
    <location>
        <begin position="433"/>
        <end position="446"/>
    </location>
</feature>
<feature type="compositionally biased region" description="Low complexity" evidence="3">
    <location>
        <begin position="545"/>
        <end position="574"/>
    </location>
</feature>
<evidence type="ECO:0000313" key="7">
    <source>
        <dbReference type="RefSeq" id="XP_029648647.1"/>
    </source>
</evidence>
<dbReference type="AlphaFoldDB" id="A0A6P7TFE6"/>
<dbReference type="InterPro" id="IPR000582">
    <property type="entry name" value="Acyl-CoA-binding_protein"/>
</dbReference>
<dbReference type="InterPro" id="IPR035984">
    <property type="entry name" value="Acyl-CoA-binding_sf"/>
</dbReference>
<proteinExistence type="predicted"/>
<dbReference type="SUPFAM" id="SSF47027">
    <property type="entry name" value="Acyl-CoA binding protein"/>
    <property type="match status" value="1"/>
</dbReference>
<evidence type="ECO:0000259" key="5">
    <source>
        <dbReference type="PROSITE" id="PS51228"/>
    </source>
</evidence>
<gene>
    <name evidence="7" type="primary">LOC115222530</name>
</gene>
<protein>
    <submittedName>
        <fullName evidence="7">Golgi resident protein GCP60</fullName>
    </submittedName>
</protein>
<accession>A0A6P7TFE6</accession>
<dbReference type="KEGG" id="osn:115222530"/>
<dbReference type="RefSeq" id="XP_029648647.1">
    <property type="nucleotide sequence ID" value="XM_029792787.2"/>
</dbReference>
<keyword evidence="2" id="KW-0175">Coiled coil</keyword>
<feature type="compositionally biased region" description="Polar residues" evidence="3">
    <location>
        <begin position="304"/>
        <end position="318"/>
    </location>
</feature>
<dbReference type="Proteomes" id="UP000515154">
    <property type="component" value="Linkage group LG20"/>
</dbReference>
<feature type="compositionally biased region" description="Polar residues" evidence="3">
    <location>
        <begin position="753"/>
        <end position="768"/>
    </location>
</feature>
<evidence type="ECO:0000256" key="2">
    <source>
        <dbReference type="SAM" id="Coils"/>
    </source>
</evidence>
<keyword evidence="1" id="KW-0007">Acetylation</keyword>
<feature type="coiled-coil region" evidence="2">
    <location>
        <begin position="140"/>
        <end position="180"/>
    </location>
</feature>
<feature type="domain" description="GOLD" evidence="4">
    <location>
        <begin position="657"/>
        <end position="841"/>
    </location>
</feature>
<dbReference type="PROSITE" id="PS50866">
    <property type="entry name" value="GOLD"/>
    <property type="match status" value="1"/>
</dbReference>
<evidence type="ECO:0000313" key="6">
    <source>
        <dbReference type="Proteomes" id="UP000515154"/>
    </source>
</evidence>
<dbReference type="SUPFAM" id="SSF101576">
    <property type="entry name" value="Supernatant protein factor (SPF), C-terminal domain"/>
    <property type="match status" value="1"/>
</dbReference>
<evidence type="ECO:0000256" key="3">
    <source>
        <dbReference type="SAM" id="MobiDB-lite"/>
    </source>
</evidence>
<dbReference type="Gene3D" id="1.20.80.10">
    <property type="match status" value="1"/>
</dbReference>
<sequence length="843" mass="91351">MTEVAGVTEAMATTLRVNENESELSDASLDEDCVAKWGFRLAELYRLALLFFKDKQGKAVHLTYKDKLKLVAYTKQAAHGRCITEAFPDVGFLDVVGSDRRQAWRALGDMPQTQAMAEFVTTLDSLCPLLRPFVQAHRTERDDKLRKEQEELERRRLEEEERLRQEMEIEAARRQQLQREHQLEQEMQIRAALNQQTAVQFQQYAEAQYPKNRQQQEELIGQLQEQHFHQYMQQVYRQQLIHQQQQYIQLQSLNRHPTAPCYDNAVSSSTSTVCPGSGSGNNNNKEGLASSRTRGAGSKMAHANQFSQNNHISNSSSDGCGVSHDKNHNNPGSADGGGASSSNNNNNNDNHWSVDGEGCGINHGRRPAGCGGNDFSQNIVQGETHSTAAGAGNSGVGLSGLSAGMNVLTTGTVTPTAATGAADATASSDTIAGNSNATGVTNTQQGPPWPAGARTTAAAGNHMGMNYNMYNYNSGHDKNTTLNSNINTTNANSNTVLSTTTTASTVSSTSMCNAATNEQADGLHNSAFVPPHAKSLFGIPGSAPTVVPSSSVADSTLQPHQQQHSLSLSQVPQPAHSSLSQQNEGLYNNNNNNNSYSTNNNNNNTPHSNDPAMAEEVDGEDEAAIHGSAADGYGDMGELPPLAAASLWTRGEMKEFKSALSQEKDCVIRVGSGETVTVRVPTHQDGSCLFWEFATDSYDIGFGVYFEWTISHSNAVSIHVSDSSDPDDDEEDEDDLDDADAKSPNSDPEKGHTSSTANISALASGSTNSPSRAAASSTGPSSSSNQHRPPTDEIIPVYRRDSHLEVYCGNHAYPGRGVYLLKFDNSYSLWRSKTLYYRVYYTS</sequence>
<dbReference type="GO" id="GO:0000062">
    <property type="term" value="F:fatty-acyl-CoA binding"/>
    <property type="evidence" value="ECO:0007669"/>
    <property type="project" value="InterPro"/>
</dbReference>
<feature type="region of interest" description="Disordered" evidence="3">
    <location>
        <begin position="427"/>
        <end position="450"/>
    </location>
</feature>
<evidence type="ECO:0000256" key="1">
    <source>
        <dbReference type="ARBA" id="ARBA00022990"/>
    </source>
</evidence>
<evidence type="ECO:0000259" key="4">
    <source>
        <dbReference type="PROSITE" id="PS50866"/>
    </source>
</evidence>
<feature type="compositionally biased region" description="Acidic residues" evidence="3">
    <location>
        <begin position="724"/>
        <end position="738"/>
    </location>
</feature>
<dbReference type="Pfam" id="PF00887">
    <property type="entry name" value="ACBP"/>
    <property type="match status" value="1"/>
</dbReference>
<dbReference type="InterPro" id="IPR052269">
    <property type="entry name" value="Golgi-PI4KB_interaction"/>
</dbReference>
<dbReference type="InterPro" id="IPR036598">
    <property type="entry name" value="GOLD_dom_sf"/>
</dbReference>
<reference evidence="7" key="1">
    <citation type="submission" date="2025-08" db="UniProtKB">
        <authorList>
            <consortium name="RefSeq"/>
        </authorList>
    </citation>
    <scope>IDENTIFICATION</scope>
</reference>
<organism evidence="6 7">
    <name type="scientific">Octopus sinensis</name>
    <name type="common">East Asian common octopus</name>
    <dbReference type="NCBI Taxonomy" id="2607531"/>
    <lineage>
        <taxon>Eukaryota</taxon>
        <taxon>Metazoa</taxon>
        <taxon>Spiralia</taxon>
        <taxon>Lophotrochozoa</taxon>
        <taxon>Mollusca</taxon>
        <taxon>Cephalopoda</taxon>
        <taxon>Coleoidea</taxon>
        <taxon>Octopodiformes</taxon>
        <taxon>Octopoda</taxon>
        <taxon>Incirrata</taxon>
        <taxon>Octopodidae</taxon>
        <taxon>Octopus</taxon>
    </lineage>
</organism>
<dbReference type="PANTHER" id="PTHR22973">
    <property type="entry name" value="LD35087P"/>
    <property type="match status" value="1"/>
</dbReference>
<feature type="region of interest" description="Disordered" evidence="3">
    <location>
        <begin position="719"/>
        <end position="793"/>
    </location>
</feature>
<feature type="compositionally biased region" description="Low complexity" evidence="3">
    <location>
        <begin position="340"/>
        <end position="350"/>
    </location>
</feature>
<feature type="compositionally biased region" description="Low complexity" evidence="3">
    <location>
        <begin position="587"/>
        <end position="605"/>
    </location>
</feature>
<feature type="region of interest" description="Disordered" evidence="3">
    <location>
        <begin position="545"/>
        <end position="618"/>
    </location>
</feature>
<feature type="region of interest" description="Disordered" evidence="3">
    <location>
        <begin position="262"/>
        <end position="360"/>
    </location>
</feature>
<name>A0A6P7TFE6_9MOLL</name>